<dbReference type="Proteomes" id="UP000477750">
    <property type="component" value="Unassembled WGS sequence"/>
</dbReference>
<keyword evidence="4" id="KW-1185">Reference proteome</keyword>
<dbReference type="SUPFAM" id="SSF46955">
    <property type="entry name" value="Putative DNA-binding domain"/>
    <property type="match status" value="1"/>
</dbReference>
<evidence type="ECO:0000313" key="4">
    <source>
        <dbReference type="Proteomes" id="UP000477750"/>
    </source>
</evidence>
<protein>
    <submittedName>
        <fullName evidence="3">MerR family transcriptional regulator</fullName>
    </submittedName>
</protein>
<dbReference type="PRINTS" id="PR00040">
    <property type="entry name" value="HTHMERR"/>
</dbReference>
<dbReference type="SMART" id="SM00422">
    <property type="entry name" value="HTH_MERR"/>
    <property type="match status" value="1"/>
</dbReference>
<reference evidence="3 4" key="1">
    <citation type="submission" date="2019-10" db="EMBL/GenBank/DDBJ databases">
        <title>Glycomyces albidus sp. nov., a novel actinomycete isolated from rhizosphere soil of wheat (Triticum aestivum L.).</title>
        <authorList>
            <person name="Qian L."/>
        </authorList>
    </citation>
    <scope>NUCLEOTIDE SEQUENCE [LARGE SCALE GENOMIC DNA]</scope>
    <source>
        <strain evidence="3 4">NEAU-7082</strain>
    </source>
</reference>
<proteinExistence type="predicted"/>
<dbReference type="InterPro" id="IPR000551">
    <property type="entry name" value="MerR-type_HTH_dom"/>
</dbReference>
<name>A0A6L5GAS9_9ACTN</name>
<evidence type="ECO:0000259" key="2">
    <source>
        <dbReference type="PROSITE" id="PS50937"/>
    </source>
</evidence>
<comment type="caution">
    <text evidence="3">The sequence shown here is derived from an EMBL/GenBank/DDBJ whole genome shotgun (WGS) entry which is preliminary data.</text>
</comment>
<dbReference type="PANTHER" id="PTHR30204:SF97">
    <property type="entry name" value="MERR FAMILY REGULATORY PROTEIN"/>
    <property type="match status" value="1"/>
</dbReference>
<feature type="domain" description="HTH merR-type" evidence="2">
    <location>
        <begin position="1"/>
        <end position="68"/>
    </location>
</feature>
<evidence type="ECO:0000313" key="3">
    <source>
        <dbReference type="EMBL" id="MQM26663.1"/>
    </source>
</evidence>
<dbReference type="EMBL" id="WIAO01000015">
    <property type="protein sequence ID" value="MQM26663.1"/>
    <property type="molecule type" value="Genomic_DNA"/>
</dbReference>
<dbReference type="GO" id="GO:0003677">
    <property type="term" value="F:DNA binding"/>
    <property type="evidence" value="ECO:0007669"/>
    <property type="project" value="UniProtKB-KW"/>
</dbReference>
<accession>A0A6L5GAS9</accession>
<dbReference type="InterPro" id="IPR047057">
    <property type="entry name" value="MerR_fam"/>
</dbReference>
<dbReference type="InterPro" id="IPR009061">
    <property type="entry name" value="DNA-bd_dom_put_sf"/>
</dbReference>
<organism evidence="3 4">
    <name type="scientific">Glycomyces albidus</name>
    <dbReference type="NCBI Taxonomy" id="2656774"/>
    <lineage>
        <taxon>Bacteria</taxon>
        <taxon>Bacillati</taxon>
        <taxon>Actinomycetota</taxon>
        <taxon>Actinomycetes</taxon>
        <taxon>Glycomycetales</taxon>
        <taxon>Glycomycetaceae</taxon>
        <taxon>Glycomyces</taxon>
    </lineage>
</organism>
<dbReference type="Gene3D" id="1.10.1660.10">
    <property type="match status" value="1"/>
</dbReference>
<dbReference type="AlphaFoldDB" id="A0A6L5GAS9"/>
<dbReference type="PANTHER" id="PTHR30204">
    <property type="entry name" value="REDOX-CYCLING DRUG-SENSING TRANSCRIPTIONAL ACTIVATOR SOXR"/>
    <property type="match status" value="1"/>
</dbReference>
<dbReference type="CDD" id="cd01282">
    <property type="entry name" value="HTH_MerR-like_sg3"/>
    <property type="match status" value="1"/>
</dbReference>
<gene>
    <name evidence="3" type="ORF">GFD30_13950</name>
</gene>
<dbReference type="PROSITE" id="PS50937">
    <property type="entry name" value="HTH_MERR_2"/>
    <property type="match status" value="1"/>
</dbReference>
<dbReference type="GO" id="GO:0003700">
    <property type="term" value="F:DNA-binding transcription factor activity"/>
    <property type="evidence" value="ECO:0007669"/>
    <property type="project" value="InterPro"/>
</dbReference>
<sequence>MLIGELSRRTGVSARLLRYYEEQELLHSERDANGYRSYTEDAPERVAVIRELLEAGLPTKAIRELMPCSTSDGLKHCERSRTVLNVGLDRLDEQIAELAKKRSLLAGQVKTALSRPFDPDPDRV</sequence>
<keyword evidence="1" id="KW-0238">DNA-binding</keyword>
<dbReference type="Pfam" id="PF13411">
    <property type="entry name" value="MerR_1"/>
    <property type="match status" value="1"/>
</dbReference>
<evidence type="ECO:0000256" key="1">
    <source>
        <dbReference type="ARBA" id="ARBA00023125"/>
    </source>
</evidence>